<proteinExistence type="predicted"/>
<dbReference type="AlphaFoldDB" id="A0A315VQQ9"/>
<evidence type="ECO:0000256" key="2">
    <source>
        <dbReference type="SAM" id="SignalP"/>
    </source>
</evidence>
<feature type="region of interest" description="Disordered" evidence="1">
    <location>
        <begin position="79"/>
        <end position="122"/>
    </location>
</feature>
<sequence>MALNLQAVCQFALLSLCCLLTAVREADGTYVPGRCLCPETTKRIRGQLTDLKVYPTSATCSNSDTEAKQLKCLLKSRSANGETADSMLEKSSEVGQRCESVSAEEETARRAAAEPPAEGKEAHQKNIFLTIHIVQQVHKQHQATVWSEE</sequence>
<name>A0A315VQQ9_GAMAF</name>
<accession>A0A315VQQ9</accession>
<gene>
    <name evidence="3" type="ORF">CCH79_00001601</name>
</gene>
<keyword evidence="2" id="KW-0732">Signal</keyword>
<evidence type="ECO:0008006" key="5">
    <source>
        <dbReference type="Google" id="ProtNLM"/>
    </source>
</evidence>
<feature type="compositionally biased region" description="Basic and acidic residues" evidence="1">
    <location>
        <begin position="106"/>
        <end position="122"/>
    </location>
</feature>
<evidence type="ECO:0000313" key="3">
    <source>
        <dbReference type="EMBL" id="PWA25882.1"/>
    </source>
</evidence>
<organism evidence="3 4">
    <name type="scientific">Gambusia affinis</name>
    <name type="common">Western mosquitofish</name>
    <name type="synonym">Heterandria affinis</name>
    <dbReference type="NCBI Taxonomy" id="33528"/>
    <lineage>
        <taxon>Eukaryota</taxon>
        <taxon>Metazoa</taxon>
        <taxon>Chordata</taxon>
        <taxon>Craniata</taxon>
        <taxon>Vertebrata</taxon>
        <taxon>Euteleostomi</taxon>
        <taxon>Actinopterygii</taxon>
        <taxon>Neopterygii</taxon>
        <taxon>Teleostei</taxon>
        <taxon>Neoteleostei</taxon>
        <taxon>Acanthomorphata</taxon>
        <taxon>Ovalentaria</taxon>
        <taxon>Atherinomorphae</taxon>
        <taxon>Cyprinodontiformes</taxon>
        <taxon>Poeciliidae</taxon>
        <taxon>Poeciliinae</taxon>
        <taxon>Gambusia</taxon>
    </lineage>
</organism>
<feature type="signal peptide" evidence="2">
    <location>
        <begin position="1"/>
        <end position="28"/>
    </location>
</feature>
<comment type="caution">
    <text evidence="3">The sequence shown here is derived from an EMBL/GenBank/DDBJ whole genome shotgun (WGS) entry which is preliminary data.</text>
</comment>
<reference evidence="3 4" key="1">
    <citation type="journal article" date="2018" name="G3 (Bethesda)">
        <title>A High-Quality Reference Genome for the Invasive Mosquitofish Gambusia affinis Using a Chicago Library.</title>
        <authorList>
            <person name="Hoffberg S.L."/>
            <person name="Troendle N.J."/>
            <person name="Glenn T.C."/>
            <person name="Mahmud O."/>
            <person name="Louha S."/>
            <person name="Chalopin D."/>
            <person name="Bennetzen J.L."/>
            <person name="Mauricio R."/>
        </authorList>
    </citation>
    <scope>NUCLEOTIDE SEQUENCE [LARGE SCALE GENOMIC DNA]</scope>
    <source>
        <strain evidence="3">NE01/NJP1002.9</strain>
        <tissue evidence="3">Muscle</tissue>
    </source>
</reference>
<feature type="chain" id="PRO_5016425071" description="Chemokine interleukin-8-like domain-containing protein" evidence="2">
    <location>
        <begin position="29"/>
        <end position="149"/>
    </location>
</feature>
<dbReference type="EMBL" id="NHOQ01001229">
    <property type="protein sequence ID" value="PWA25882.1"/>
    <property type="molecule type" value="Genomic_DNA"/>
</dbReference>
<evidence type="ECO:0000256" key="1">
    <source>
        <dbReference type="SAM" id="MobiDB-lite"/>
    </source>
</evidence>
<protein>
    <recommendedName>
        <fullName evidence="5">Chemokine interleukin-8-like domain-containing protein</fullName>
    </recommendedName>
</protein>
<keyword evidence="4" id="KW-1185">Reference proteome</keyword>
<feature type="non-terminal residue" evidence="3">
    <location>
        <position position="149"/>
    </location>
</feature>
<evidence type="ECO:0000313" key="4">
    <source>
        <dbReference type="Proteomes" id="UP000250572"/>
    </source>
</evidence>
<dbReference type="Proteomes" id="UP000250572">
    <property type="component" value="Unassembled WGS sequence"/>
</dbReference>